<keyword evidence="1" id="KW-0456">Lyase</keyword>
<comment type="caution">
    <text evidence="1">The sequence shown here is derived from an EMBL/GenBank/DDBJ whole genome shotgun (WGS) entry which is preliminary data.</text>
</comment>
<accession>X7YQV8</accession>
<sequence>MLIELVTAIAAWRMIATIVQSLQVPLEDGVASWPPDGQAP</sequence>
<organism evidence="1">
    <name type="scientific">Mycobacterium xenopi 4042</name>
    <dbReference type="NCBI Taxonomy" id="1299334"/>
    <lineage>
        <taxon>Bacteria</taxon>
        <taxon>Bacillati</taxon>
        <taxon>Actinomycetota</taxon>
        <taxon>Actinomycetes</taxon>
        <taxon>Mycobacteriales</taxon>
        <taxon>Mycobacteriaceae</taxon>
        <taxon>Mycobacterium</taxon>
    </lineage>
</organism>
<dbReference type="AlphaFoldDB" id="X7YQV8"/>
<protein>
    <submittedName>
        <fullName evidence="1">4-carboxymuconolactone decarboxylase domain protein</fullName>
        <ecNumber evidence="1">4.1.1.44</ecNumber>
    </submittedName>
</protein>
<name>X7YQV8_MYCXE</name>
<reference evidence="1" key="1">
    <citation type="submission" date="2014-01" db="EMBL/GenBank/DDBJ databases">
        <authorList>
            <person name="Brown-Elliot B."/>
            <person name="Wallace R."/>
            <person name="Lenaerts A."/>
            <person name="Ordway D."/>
            <person name="DeGroote M.A."/>
            <person name="Parker T."/>
            <person name="Sizemore C."/>
            <person name="Tallon L.J."/>
            <person name="Sadzewicz L.K."/>
            <person name="Sengamalay N."/>
            <person name="Fraser C.M."/>
            <person name="Hine E."/>
            <person name="Shefchek K.A."/>
            <person name="Das S.P."/>
            <person name="Tettelin H."/>
        </authorList>
    </citation>
    <scope>NUCLEOTIDE SEQUENCE [LARGE SCALE GENOMIC DNA]</scope>
    <source>
        <strain evidence="1">4042</strain>
    </source>
</reference>
<dbReference type="PATRIC" id="fig|1299334.3.peg.9419"/>
<dbReference type="EMBL" id="JAOB01000090">
    <property type="protein sequence ID" value="EUA08873.1"/>
    <property type="molecule type" value="Genomic_DNA"/>
</dbReference>
<dbReference type="GO" id="GO:0047575">
    <property type="term" value="F:4-carboxymuconolactone decarboxylase activity"/>
    <property type="evidence" value="ECO:0007669"/>
    <property type="project" value="UniProtKB-EC"/>
</dbReference>
<gene>
    <name evidence="1" type="primary">pcaC</name>
    <name evidence="1" type="ORF">I553_9930</name>
</gene>
<dbReference type="EC" id="4.1.1.44" evidence="1"/>
<evidence type="ECO:0000313" key="1">
    <source>
        <dbReference type="EMBL" id="EUA08873.1"/>
    </source>
</evidence>
<proteinExistence type="predicted"/>